<evidence type="ECO:0000313" key="3">
    <source>
        <dbReference type="EMBL" id="SNS47713.1"/>
    </source>
</evidence>
<keyword evidence="4" id="KW-1185">Reference proteome</keyword>
<dbReference type="EMBL" id="FZOD01000010">
    <property type="protein sequence ID" value="SNS47713.1"/>
    <property type="molecule type" value="Genomic_DNA"/>
</dbReference>
<evidence type="ECO:0000313" key="4">
    <source>
        <dbReference type="Proteomes" id="UP000198282"/>
    </source>
</evidence>
<accession>A0A239EUK3</accession>
<dbReference type="RefSeq" id="WP_089207470.1">
    <property type="nucleotide sequence ID" value="NZ_FZOD01000010.1"/>
</dbReference>
<gene>
    <name evidence="3" type="ORF">SAMN05216276_101050</name>
</gene>
<protein>
    <submittedName>
        <fullName evidence="3">PASTA domain-containing protein</fullName>
    </submittedName>
</protein>
<keyword evidence="1" id="KW-0472">Membrane</keyword>
<organism evidence="3 4">
    <name type="scientific">Streptosporangium subroseum</name>
    <dbReference type="NCBI Taxonomy" id="106412"/>
    <lineage>
        <taxon>Bacteria</taxon>
        <taxon>Bacillati</taxon>
        <taxon>Actinomycetota</taxon>
        <taxon>Actinomycetes</taxon>
        <taxon>Streptosporangiales</taxon>
        <taxon>Streptosporangiaceae</taxon>
        <taxon>Streptosporangium</taxon>
    </lineage>
</organism>
<reference evidence="3 4" key="1">
    <citation type="submission" date="2017-06" db="EMBL/GenBank/DDBJ databases">
        <authorList>
            <person name="Kim H.J."/>
            <person name="Triplett B.A."/>
        </authorList>
    </citation>
    <scope>NUCLEOTIDE SEQUENCE [LARGE SCALE GENOMIC DNA]</scope>
    <source>
        <strain evidence="3 4">CGMCC 4.2132</strain>
    </source>
</reference>
<dbReference type="Gene3D" id="3.30.10.20">
    <property type="match status" value="1"/>
</dbReference>
<dbReference type="SMART" id="SM00740">
    <property type="entry name" value="PASTA"/>
    <property type="match status" value="1"/>
</dbReference>
<dbReference type="Proteomes" id="UP000198282">
    <property type="component" value="Unassembled WGS sequence"/>
</dbReference>
<dbReference type="Pfam" id="PF03793">
    <property type="entry name" value="PASTA"/>
    <property type="match status" value="1"/>
</dbReference>
<feature type="transmembrane region" description="Helical" evidence="1">
    <location>
        <begin position="39"/>
        <end position="59"/>
    </location>
</feature>
<sequence length="322" mass="33749">MNAEEALKETLLAQVAEVQASPALGGAVRRRHRRRLARFRTAGAALVMVAVAGTVPAYLTMTSAGEPMSSPTEREAVATIRSGIVVPDVVGRDAKVAGQVLKAAGLNVQSRVGPLSSDLPAGIVVSQNPPAGGDAEPGAKVTVIVSSSSEAGLKVNKPQKLPPELGDLGDEGGHRFAGVDFVYFPEGLKWVPSFDSDTFGKTSNSTSWSESGKVTDGYGIQVIVYGGKAVEQISERMAGYGKQGAEPIDIRGKKAYLVSVGEPPGELANDKNIPSGEPRARVLTWVENPGLAIEILMSPDYAKKIDADAELKKIANALRPAR</sequence>
<keyword evidence="1" id="KW-0812">Transmembrane</keyword>
<proteinExistence type="predicted"/>
<keyword evidence="1" id="KW-1133">Transmembrane helix</keyword>
<feature type="domain" description="PASTA" evidence="2">
    <location>
        <begin position="80"/>
        <end position="147"/>
    </location>
</feature>
<dbReference type="AlphaFoldDB" id="A0A239EUK3"/>
<evidence type="ECO:0000256" key="1">
    <source>
        <dbReference type="SAM" id="Phobius"/>
    </source>
</evidence>
<dbReference type="CDD" id="cd06577">
    <property type="entry name" value="PASTA_pknB"/>
    <property type="match status" value="1"/>
</dbReference>
<name>A0A239EUK3_9ACTN</name>
<dbReference type="OrthoDB" id="3539463at2"/>
<dbReference type="PROSITE" id="PS51178">
    <property type="entry name" value="PASTA"/>
    <property type="match status" value="1"/>
</dbReference>
<dbReference type="InterPro" id="IPR005543">
    <property type="entry name" value="PASTA_dom"/>
</dbReference>
<evidence type="ECO:0000259" key="2">
    <source>
        <dbReference type="PROSITE" id="PS51178"/>
    </source>
</evidence>